<evidence type="ECO:0000313" key="4">
    <source>
        <dbReference type="Proteomes" id="UP000198922"/>
    </source>
</evidence>
<dbReference type="InterPro" id="IPR056148">
    <property type="entry name" value="NQRA_2nd"/>
</dbReference>
<keyword evidence="3" id="KW-0830">Ubiquinone</keyword>
<dbReference type="RefSeq" id="WP_090114584.1">
    <property type="nucleotide sequence ID" value="NZ_FNAT01000009.1"/>
</dbReference>
<dbReference type="STRING" id="521013.SAMN04488567_3782"/>
<dbReference type="GO" id="GO:0016655">
    <property type="term" value="F:oxidoreductase activity, acting on NAD(P)H, quinone or similar compound as acceptor"/>
    <property type="evidence" value="ECO:0007669"/>
    <property type="project" value="InterPro"/>
</dbReference>
<accession>A0A1G7JM62</accession>
<feature type="domain" description="NqrA second alpha/beta" evidence="2">
    <location>
        <begin position="106"/>
        <end position="236"/>
    </location>
</feature>
<dbReference type="PANTHER" id="PTHR37839">
    <property type="entry name" value="NA(+)-TRANSLOCATING NADH-QUINONE REDUCTASE SUBUNIT A"/>
    <property type="match status" value="1"/>
</dbReference>
<reference evidence="4" key="1">
    <citation type="submission" date="2016-10" db="EMBL/GenBank/DDBJ databases">
        <authorList>
            <person name="Varghese N."/>
            <person name="Submissions S."/>
        </authorList>
    </citation>
    <scope>NUCLEOTIDE SEQUENCE [LARGE SCALE GENOMIC DNA]</scope>
    <source>
        <strain evidence="4">DSM 21424</strain>
    </source>
</reference>
<feature type="domain" description="NqrA N-terminal barrel-sandwich hybrid" evidence="1">
    <location>
        <begin position="24"/>
        <end position="90"/>
    </location>
</feature>
<gene>
    <name evidence="3" type="ORF">SAMN04488567_3782</name>
</gene>
<dbReference type="InterPro" id="IPR056147">
    <property type="entry name" value="NQRA_N"/>
</dbReference>
<dbReference type="AlphaFoldDB" id="A0A1G7JM62"/>
<name>A0A1G7JM62_9RHOB</name>
<organism evidence="3 4">
    <name type="scientific">Limimaricola pyoseonensis</name>
    <dbReference type="NCBI Taxonomy" id="521013"/>
    <lineage>
        <taxon>Bacteria</taxon>
        <taxon>Pseudomonadati</taxon>
        <taxon>Pseudomonadota</taxon>
        <taxon>Alphaproteobacteria</taxon>
        <taxon>Rhodobacterales</taxon>
        <taxon>Paracoccaceae</taxon>
        <taxon>Limimaricola</taxon>
    </lineage>
</organism>
<dbReference type="Pfam" id="PF24836">
    <property type="entry name" value="NQRA_2nd"/>
    <property type="match status" value="1"/>
</dbReference>
<dbReference type="GO" id="GO:0006814">
    <property type="term" value="P:sodium ion transport"/>
    <property type="evidence" value="ECO:0007669"/>
    <property type="project" value="InterPro"/>
</dbReference>
<evidence type="ECO:0000259" key="2">
    <source>
        <dbReference type="Pfam" id="PF24836"/>
    </source>
</evidence>
<dbReference type="Pfam" id="PF05896">
    <property type="entry name" value="NQRA_N"/>
    <property type="match status" value="1"/>
</dbReference>
<evidence type="ECO:0000259" key="1">
    <source>
        <dbReference type="Pfam" id="PF05896"/>
    </source>
</evidence>
<dbReference type="EMBL" id="FNAT01000009">
    <property type="protein sequence ID" value="SDF26038.1"/>
    <property type="molecule type" value="Genomic_DNA"/>
</dbReference>
<dbReference type="PANTHER" id="PTHR37839:SF1">
    <property type="entry name" value="NA(+)-TRANSLOCATING NADH-QUINONE REDUCTASE SUBUNIT A"/>
    <property type="match status" value="1"/>
</dbReference>
<dbReference type="Proteomes" id="UP000198922">
    <property type="component" value="Unassembled WGS sequence"/>
</dbReference>
<protein>
    <submittedName>
        <fullName evidence="3">Na+-transporting NADH:ubiquinone oxidoreductase subunit A</fullName>
    </submittedName>
</protein>
<evidence type="ECO:0000313" key="3">
    <source>
        <dbReference type="EMBL" id="SDF26038.1"/>
    </source>
</evidence>
<dbReference type="InterPro" id="IPR008703">
    <property type="entry name" value="NqrA"/>
</dbReference>
<dbReference type="OrthoDB" id="9774536at2"/>
<proteinExistence type="predicted"/>
<sequence>MFHEHPNPRDAATTQFDRSAAPDLVLDASALPGLRLRCDLQAGDRIAIGDEIAHDRLQPRLRLVAPATGRITDLRRGLGRRLERVVIEVDRDAPTEVRLRPAEDPREALLANGLWPVFRRRPFGRVPGVEDVPDAIFVDALGGPEAAGAAAMRARPDLLEPGLAALGQLSSGPVFFCRDAGAGNLPIGTARAETGAGATMGHRVARRHSVARQGAVWTVPVQSVLTIGQLVSPGRLDFSRFRAWPGDRAPRRVLPGEWCGREAGRVPWFESPHGADPGRVSPPGRQVPRPIVPVPALDAALPRQLRAVPLLRALSVGDAEAARRLGCLDLLEEDMVEASAICASGSDYGRLLRRVLDRLEAEG</sequence>
<keyword evidence="4" id="KW-1185">Reference proteome</keyword>